<dbReference type="GO" id="GO:0030151">
    <property type="term" value="F:molybdenum ion binding"/>
    <property type="evidence" value="ECO:0007669"/>
    <property type="project" value="InterPro"/>
</dbReference>
<dbReference type="Proteomes" id="UP000294395">
    <property type="component" value="Chromosome"/>
</dbReference>
<accession>A0A372MPF7</accession>
<dbReference type="PROSITE" id="PS51340">
    <property type="entry name" value="MOSC"/>
    <property type="match status" value="1"/>
</dbReference>
<dbReference type="Pfam" id="PF03473">
    <property type="entry name" value="MOSC"/>
    <property type="match status" value="1"/>
</dbReference>
<dbReference type="Pfam" id="PF03476">
    <property type="entry name" value="MOSC_N"/>
    <property type="match status" value="1"/>
</dbReference>
<protein>
    <submittedName>
        <fullName evidence="1">MOSC domain-containing protein</fullName>
    </submittedName>
</protein>
<dbReference type="EMBL" id="CP038009">
    <property type="protein sequence ID" value="QBQ16632.1"/>
    <property type="molecule type" value="Genomic_DNA"/>
</dbReference>
<name>A0A372MPF7_ACIHA</name>
<proteinExistence type="predicted"/>
<sequence length="264" mass="30316">MHVSQLFHYPVKSLRGNALTEMEIDSFGPKWDRRWMLVDHEGRFITQRQCAIMGQISVEVFAETVRFEFQGDEVTLSLEEAQGRVDDRLITVWQDQLQGNRIDHPVNQWFSQILGREACLVFMPQRTMRQVDLEYAQQGDRVGFADGFPFLIIGEASVEFLTEKVGFPLDVQRFRPNIVISGCEAFAEDHWKQIQIGEIKFDLVKPCSRCVIPTIDLKTSQKQPEVMQAMLAYRKQGNKVMMGQNALHRGIGAISIGQEIQILK</sequence>
<dbReference type="GO" id="GO:0003824">
    <property type="term" value="F:catalytic activity"/>
    <property type="evidence" value="ECO:0007669"/>
    <property type="project" value="InterPro"/>
</dbReference>
<gene>
    <name evidence="1" type="ORF">AHTJR_10220</name>
</gene>
<dbReference type="InterPro" id="IPR005303">
    <property type="entry name" value="MOCOS_middle"/>
</dbReference>
<organism evidence="1 2">
    <name type="scientific">Acinetobacter haemolyticus</name>
    <dbReference type="NCBI Taxonomy" id="29430"/>
    <lineage>
        <taxon>Bacteria</taxon>
        <taxon>Pseudomonadati</taxon>
        <taxon>Pseudomonadota</taxon>
        <taxon>Gammaproteobacteria</taxon>
        <taxon>Moraxellales</taxon>
        <taxon>Moraxellaceae</taxon>
        <taxon>Acinetobacter</taxon>
    </lineage>
</organism>
<dbReference type="PANTHER" id="PTHR14237">
    <property type="entry name" value="MOLYBDOPTERIN COFACTOR SULFURASE MOSC"/>
    <property type="match status" value="1"/>
</dbReference>
<evidence type="ECO:0000313" key="1">
    <source>
        <dbReference type="EMBL" id="QBQ16632.1"/>
    </source>
</evidence>
<reference evidence="1 2" key="1">
    <citation type="submission" date="2019-03" db="EMBL/GenBank/DDBJ databases">
        <title>Complete genome sequence of two outbreak-associated Acinetobacter haemolyticus strains.</title>
        <authorList>
            <person name="Bai L."/>
            <person name="Zhang S.-C."/>
            <person name="Deng Y."/>
            <person name="Song C.-C."/>
            <person name="Kang G.-B."/>
            <person name="Dong Y."/>
            <person name="Wang Y."/>
            <person name="Gao F."/>
            <person name="Huang H."/>
        </authorList>
    </citation>
    <scope>NUCLEOTIDE SEQUENCE [LARGE SCALE GENOMIC DNA]</scope>
    <source>
        <strain evidence="1 2">TJR01</strain>
    </source>
</reference>
<evidence type="ECO:0000313" key="2">
    <source>
        <dbReference type="Proteomes" id="UP000294395"/>
    </source>
</evidence>
<dbReference type="OrthoDB" id="581532at2"/>
<dbReference type="SUPFAM" id="SSF50800">
    <property type="entry name" value="PK beta-barrel domain-like"/>
    <property type="match status" value="1"/>
</dbReference>
<dbReference type="RefSeq" id="WP_075315870.1">
    <property type="nucleotide sequence ID" value="NZ_CP018871.1"/>
</dbReference>
<dbReference type="InterPro" id="IPR005302">
    <property type="entry name" value="MoCF_Sase_C"/>
</dbReference>
<dbReference type="PANTHER" id="PTHR14237:SF19">
    <property type="entry name" value="MITOCHONDRIAL AMIDOXIME REDUCING COMPONENT 1"/>
    <property type="match status" value="1"/>
</dbReference>
<dbReference type="AlphaFoldDB" id="A0A372MPF7"/>
<dbReference type="SUPFAM" id="SSF141673">
    <property type="entry name" value="MOSC N-terminal domain-like"/>
    <property type="match status" value="1"/>
</dbReference>
<dbReference type="InterPro" id="IPR011037">
    <property type="entry name" value="Pyrv_Knase-like_insert_dom_sf"/>
</dbReference>
<dbReference type="GO" id="GO:0030170">
    <property type="term" value="F:pyridoxal phosphate binding"/>
    <property type="evidence" value="ECO:0007669"/>
    <property type="project" value="InterPro"/>
</dbReference>